<dbReference type="EMBL" id="HQ542230">
    <property type="protein sequence ID" value="AEH41802.1"/>
    <property type="molecule type" value="Genomic_DNA"/>
</dbReference>
<dbReference type="GO" id="GO:0008168">
    <property type="term" value="F:methyltransferase activity"/>
    <property type="evidence" value="ECO:0007669"/>
    <property type="project" value="UniProtKB-ARBA"/>
</dbReference>
<name>F8S6V4_9ACTN</name>
<feature type="domain" description="Methyltransferase" evidence="1">
    <location>
        <begin position="183"/>
        <end position="268"/>
    </location>
</feature>
<dbReference type="Gene3D" id="3.40.50.150">
    <property type="entry name" value="Vaccinia Virus protein VP39"/>
    <property type="match status" value="1"/>
</dbReference>
<proteinExistence type="predicted"/>
<sequence length="358" mass="39361">MADYESAGYMGSGVEMLELHDRKGVVTWEEFQLSGMPEIIGSIHLGQVLLAVSECGILDRIRTGRNSVKAGLLEGLNSRIAENLLRYLEVRGVLSQWEEEYCLTRKGELLTGEIPMARLGFYLEAYGPVTGKIGDLLTGRATYGVEVKRAGGPLSKHCATVFARYYTPIVLEAMRGRGATRALDLGCGGGQLLVDACLNDPGFSGVGIDLAPEAVAAAQDLARRNGVADRLSFFVADAFAPHTWPEACHEAETLFAIGMLHEHFRDGEQAVVDVLNTYAEVSGRKMLLIGEPEPHYDDRENDSDFFLVHVLTDQGIPQDRHSWLRVFEQTRLECRRILTPAVAGPRMCFYDLAPAAED</sequence>
<reference evidence="2" key="2">
    <citation type="submission" date="2010-11" db="EMBL/GenBank/DDBJ databases">
        <authorList>
            <person name="Hoefer I."/>
            <person name="Cruesemann M."/>
            <person name="Radzom M."/>
            <person name="Geers B."/>
            <person name="Flachshaar D."/>
            <person name="Cai X."/>
            <person name="Zeeck A."/>
            <person name="Piel J."/>
        </authorList>
    </citation>
    <scope>NUCLEOTIDE SEQUENCE</scope>
    <source>
        <strain evidence="2">W-384</strain>
    </source>
</reference>
<dbReference type="InterPro" id="IPR029063">
    <property type="entry name" value="SAM-dependent_MTases_sf"/>
</dbReference>
<dbReference type="AlphaFoldDB" id="F8S6V4"/>
<dbReference type="CDD" id="cd02440">
    <property type="entry name" value="AdoMet_MTases"/>
    <property type="match status" value="1"/>
</dbReference>
<organism evidence="2">
    <name type="scientific">Streptomyces griseoflavus</name>
    <dbReference type="NCBI Taxonomy" id="35619"/>
    <lineage>
        <taxon>Bacteria</taxon>
        <taxon>Bacillati</taxon>
        <taxon>Actinomycetota</taxon>
        <taxon>Actinomycetes</taxon>
        <taxon>Kitasatosporales</taxon>
        <taxon>Streptomycetaceae</taxon>
        <taxon>Streptomyces</taxon>
    </lineage>
</organism>
<dbReference type="Pfam" id="PF13649">
    <property type="entry name" value="Methyltransf_25"/>
    <property type="match status" value="1"/>
</dbReference>
<evidence type="ECO:0000259" key="1">
    <source>
        <dbReference type="Pfam" id="PF13649"/>
    </source>
</evidence>
<dbReference type="SUPFAM" id="SSF53335">
    <property type="entry name" value="S-adenosyl-L-methionine-dependent methyltransferases"/>
    <property type="match status" value="1"/>
</dbReference>
<reference evidence="2" key="3">
    <citation type="journal article" date="2011" name="Chem. Biol.">
        <title>Insights into the biosynthesis of hormaomycin, an exceptionally complex bacterial signaling metabolite.</title>
        <authorList>
            <person name="Hofer I."/>
            <person name="Crusemann M."/>
            <person name="Radzom M."/>
            <person name="Geers B."/>
            <person name="Flachshaar D."/>
            <person name="Cai X."/>
            <person name="Zeeck A."/>
            <person name="Piel J."/>
        </authorList>
    </citation>
    <scope>NUCLEOTIDE SEQUENCE</scope>
    <source>
        <strain evidence="2">W-384</strain>
    </source>
</reference>
<accession>F8S6V4</accession>
<dbReference type="InterPro" id="IPR041698">
    <property type="entry name" value="Methyltransf_25"/>
</dbReference>
<reference evidence="2" key="1">
    <citation type="journal article" date="2008" name="ChemBioChem">
        <title>Use of a halogenase of hormaomycin biosynthesis for formation of new clorobiocin analogues with 5-chloropyrrole moieties.</title>
        <authorList>
            <person name="Heide L."/>
            <person name="Westrich L."/>
            <person name="Anderle C."/>
            <person name="Gust B."/>
            <person name="Kammerer B."/>
            <person name="Piel J."/>
        </authorList>
    </citation>
    <scope>NUCLEOTIDE SEQUENCE</scope>
    <source>
        <strain evidence="2">W-384</strain>
    </source>
</reference>
<protein>
    <submittedName>
        <fullName evidence="2">HrmC</fullName>
    </submittedName>
</protein>
<evidence type="ECO:0000313" key="2">
    <source>
        <dbReference type="EMBL" id="AEH41802.1"/>
    </source>
</evidence>